<evidence type="ECO:0000256" key="3">
    <source>
        <dbReference type="ARBA" id="ARBA00023136"/>
    </source>
</evidence>
<dbReference type="Pfam" id="PF01547">
    <property type="entry name" value="SBP_bac_1"/>
    <property type="match status" value="1"/>
</dbReference>
<keyword evidence="1" id="KW-1003">Cell membrane</keyword>
<dbReference type="AlphaFoldDB" id="V6J189"/>
<dbReference type="RefSeq" id="WP_023511506.1">
    <property type="nucleotide sequence ID" value="NZ_AWTC01000021.1"/>
</dbReference>
<dbReference type="PANTHER" id="PTHR43649:SF33">
    <property type="entry name" value="POLYGALACTURONAN_RHAMNOGALACTURONAN-BINDING PROTEIN YTCQ"/>
    <property type="match status" value="1"/>
</dbReference>
<evidence type="ECO:0000256" key="1">
    <source>
        <dbReference type="ARBA" id="ARBA00022475"/>
    </source>
</evidence>
<dbReference type="InterPro" id="IPR006059">
    <property type="entry name" value="SBP"/>
</dbReference>
<protein>
    <submittedName>
        <fullName evidence="6">Sugar ABC transporter substrate-binding protein</fullName>
    </submittedName>
</protein>
<proteinExistence type="predicted"/>
<keyword evidence="5" id="KW-0449">Lipoprotein</keyword>
<dbReference type="STRING" id="1395513.P343_16525"/>
<gene>
    <name evidence="6" type="ORF">P343_16525</name>
</gene>
<evidence type="ECO:0000256" key="2">
    <source>
        <dbReference type="ARBA" id="ARBA00022729"/>
    </source>
</evidence>
<evidence type="ECO:0000313" key="7">
    <source>
        <dbReference type="Proteomes" id="UP000018296"/>
    </source>
</evidence>
<evidence type="ECO:0000313" key="6">
    <source>
        <dbReference type="EMBL" id="EST10529.1"/>
    </source>
</evidence>
<keyword evidence="4" id="KW-0564">Palmitate</keyword>
<keyword evidence="3" id="KW-0472">Membrane</keyword>
<dbReference type="Proteomes" id="UP000018296">
    <property type="component" value="Unassembled WGS sequence"/>
</dbReference>
<dbReference type="PROSITE" id="PS51257">
    <property type="entry name" value="PROKAR_LIPOPROTEIN"/>
    <property type="match status" value="1"/>
</dbReference>
<dbReference type="PANTHER" id="PTHR43649">
    <property type="entry name" value="ARABINOSE-BINDING PROTEIN-RELATED"/>
    <property type="match status" value="1"/>
</dbReference>
<dbReference type="Gene3D" id="3.40.190.10">
    <property type="entry name" value="Periplasmic binding protein-like II"/>
    <property type="match status" value="2"/>
</dbReference>
<dbReference type="eggNOG" id="COG1653">
    <property type="taxonomic scope" value="Bacteria"/>
</dbReference>
<evidence type="ECO:0000256" key="4">
    <source>
        <dbReference type="ARBA" id="ARBA00023139"/>
    </source>
</evidence>
<reference evidence="6 7" key="1">
    <citation type="journal article" date="2013" name="Genome Announc.">
        <title>Genome Sequence of Sporolactobacillus laevolacticus DSM442, an Efficient Polymer-Grade D-Lactate Producer from Agricultural Waste Cottonseed as a Nitrogen Source.</title>
        <authorList>
            <person name="Wang H."/>
            <person name="Wang L."/>
            <person name="Ju J."/>
            <person name="Yu B."/>
            <person name="Ma Y."/>
        </authorList>
    </citation>
    <scope>NUCLEOTIDE SEQUENCE [LARGE SCALE GENOMIC DNA]</scope>
    <source>
        <strain evidence="6 7">DSM 442</strain>
    </source>
</reference>
<dbReference type="InterPro" id="IPR050490">
    <property type="entry name" value="Bact_solute-bd_prot1"/>
</dbReference>
<organism evidence="6 7">
    <name type="scientific">Sporolactobacillus laevolacticus DSM 442</name>
    <dbReference type="NCBI Taxonomy" id="1395513"/>
    <lineage>
        <taxon>Bacteria</taxon>
        <taxon>Bacillati</taxon>
        <taxon>Bacillota</taxon>
        <taxon>Bacilli</taxon>
        <taxon>Bacillales</taxon>
        <taxon>Sporolactobacillaceae</taxon>
        <taxon>Sporolactobacillus</taxon>
    </lineage>
</organism>
<evidence type="ECO:0000256" key="5">
    <source>
        <dbReference type="ARBA" id="ARBA00023288"/>
    </source>
</evidence>
<accession>V6J189</accession>
<dbReference type="PATRIC" id="fig|1395513.3.peg.3351"/>
<dbReference type="EMBL" id="AWTC01000021">
    <property type="protein sequence ID" value="EST10529.1"/>
    <property type="molecule type" value="Genomic_DNA"/>
</dbReference>
<keyword evidence="2" id="KW-0732">Signal</keyword>
<comment type="caution">
    <text evidence="6">The sequence shown here is derived from an EMBL/GenBank/DDBJ whole genome shotgun (WGS) entry which is preliminary data.</text>
</comment>
<keyword evidence="7" id="KW-1185">Reference proteome</keyword>
<dbReference type="SUPFAM" id="SSF53850">
    <property type="entry name" value="Periplasmic binding protein-like II"/>
    <property type="match status" value="1"/>
</dbReference>
<sequence length="427" mass="47108">MDLKKKWLVIFVSVLLLVAMTGCGGKSATNGKTTVDIFQFKVEFKNQFKQLADKYMKEHPNVQINITTVGGGSDYGAALKSKFASGNEPAIYNIGGPQDVKDWTGKLADLKDTKAAQAALPGTLKGVTKGSEVFGLPYNQEGYGLLYNKKVLKKAGIDPASIHTFADLTNAAKFLDKQKASLGLKAVFAYAGKETWVSGLHSSNIFLSPEFDQDVTKAYQSKTVSFKYGKQLKAYLDLQQKYSVKPTASLDYSQQVEELFSNGKVAMIQQGNWVSPTIVGINADFAKNGIGILPIPVDGFKTDSIPVGVPMYWAVNAHKDTKTIKAAKDFLDWMYTSSEGKKIVINDFQFIPAYKGYDVSGLKDPISRSIYQYSKENKTIGWVFNGYPTGWGLNTLGSDIQQYMSGKLSWNNLLKDVEQKWKDARSQ</sequence>
<dbReference type="OrthoDB" id="9763054at2"/>
<name>V6J189_9BACL</name>